<sequence>MSAKISEFSIPNPQKEKGGSSDIWTVANRYLYHWPLFIAFLTVSLALAYVYLQLSVPVYQVKASVIINDEKKEPDSKNQLQEIDVYGKSKLAENELEVFQSRRLIEQVVTDLQLQVNYYQKHGFRSVDVYTSSPIVFQAVGASKKDTITTLKIKLNDNKSFFLRGADLSYKKYFFDEILSSKMGSWKLSLRKGIDFKAGTEFTVVVNPVSLAAANYQSSITAEQPNKLVPVIELSLKDKNEQRSKDVINRLINLYNLNNVAEKNRLTENTLAFINNRIKSLSGDLRSSENEVQNFRSNEGIADISSQSKIYLENAQSNDSKLNEINVQLSIVGAVEKSLNSPQNIQSASASLGSSYPNLNSLIEKLSQLQLQHDKMLTNTPESNPAFEPVNGQISSTKAEIKANIQSIKVSLQSVKDKLERYNSNYESSIKNVPVQERALVSKTREQTIRENLYNYLLQKREEVALNYAAILPDARIVDYAYSGPAKSIALFVYLGAVLFGLCLPAAIIYGRLNLNSRIMHADEIESQLQTEIFSEISKDTTSNGIVNFKEAGTAISEQFRDLRTNLVYQNLNAENGVVTLVTSSIANEGKSFISSNLASSLALSGKKTIILEMDFRKPQVIDSFKLAKQHKGLIDYLNGKVKVDAIVQKSGVFDNLDVIGCGVIPNNPSELFERKEMDHLFTYLKSAYQQIIVDSPPVSLVTDAKLISKYCDITLYIIRQAFTYKSLLKFINSLYLKGQLKNIQIVFNGIENGRYGYGNNYQNDYYHIPNLGSKQARKVRMKKFLTRF</sequence>
<dbReference type="InterPro" id="IPR050445">
    <property type="entry name" value="Bact_polysacc_biosynth/exp"/>
</dbReference>
<name>A0A1G6ZE81_9SPHI</name>
<dbReference type="Proteomes" id="UP000199072">
    <property type="component" value="Unassembled WGS sequence"/>
</dbReference>
<evidence type="ECO:0000256" key="7">
    <source>
        <dbReference type="ARBA" id="ARBA00023136"/>
    </source>
</evidence>
<keyword evidence="5" id="KW-0067">ATP-binding</keyword>
<feature type="transmembrane region" description="Helical" evidence="9">
    <location>
        <begin position="489"/>
        <end position="510"/>
    </location>
</feature>
<dbReference type="EMBL" id="FNAI01000003">
    <property type="protein sequence ID" value="SDE00938.1"/>
    <property type="molecule type" value="Genomic_DNA"/>
</dbReference>
<dbReference type="PANTHER" id="PTHR32309">
    <property type="entry name" value="TYROSINE-PROTEIN KINASE"/>
    <property type="match status" value="1"/>
</dbReference>
<dbReference type="PANTHER" id="PTHR32309:SF13">
    <property type="entry name" value="FERRIC ENTEROBACTIN TRANSPORT PROTEIN FEPE"/>
    <property type="match status" value="1"/>
</dbReference>
<gene>
    <name evidence="11" type="ORF">SAMN05216464_103321</name>
</gene>
<keyword evidence="8" id="KW-0175">Coiled coil</keyword>
<evidence type="ECO:0000256" key="2">
    <source>
        <dbReference type="ARBA" id="ARBA00022475"/>
    </source>
</evidence>
<evidence type="ECO:0000313" key="11">
    <source>
        <dbReference type="EMBL" id="SDE00938.1"/>
    </source>
</evidence>
<dbReference type="STRING" id="1391627.SAMN05216464_103321"/>
<dbReference type="GO" id="GO:0004713">
    <property type="term" value="F:protein tyrosine kinase activity"/>
    <property type="evidence" value="ECO:0007669"/>
    <property type="project" value="TreeGrafter"/>
</dbReference>
<comment type="subcellular location">
    <subcellularLocation>
        <location evidence="1">Cell membrane</location>
        <topology evidence="1">Multi-pass membrane protein</topology>
    </subcellularLocation>
</comment>
<evidence type="ECO:0000256" key="5">
    <source>
        <dbReference type="ARBA" id="ARBA00022840"/>
    </source>
</evidence>
<evidence type="ECO:0000256" key="3">
    <source>
        <dbReference type="ARBA" id="ARBA00022692"/>
    </source>
</evidence>
<proteinExistence type="predicted"/>
<evidence type="ECO:0000256" key="8">
    <source>
        <dbReference type="SAM" id="Coils"/>
    </source>
</evidence>
<dbReference type="SUPFAM" id="SSF52540">
    <property type="entry name" value="P-loop containing nucleoside triphosphate hydrolases"/>
    <property type="match status" value="1"/>
</dbReference>
<dbReference type="GO" id="GO:0005886">
    <property type="term" value="C:plasma membrane"/>
    <property type="evidence" value="ECO:0007669"/>
    <property type="project" value="UniProtKB-SubCell"/>
</dbReference>
<evidence type="ECO:0000256" key="6">
    <source>
        <dbReference type="ARBA" id="ARBA00022989"/>
    </source>
</evidence>
<accession>A0A1G6ZE81</accession>
<keyword evidence="12" id="KW-1185">Reference proteome</keyword>
<dbReference type="CDD" id="cd05387">
    <property type="entry name" value="BY-kinase"/>
    <property type="match status" value="1"/>
</dbReference>
<reference evidence="11 12" key="1">
    <citation type="submission" date="2016-10" db="EMBL/GenBank/DDBJ databases">
        <authorList>
            <person name="de Groot N.N."/>
        </authorList>
    </citation>
    <scope>NUCLEOTIDE SEQUENCE [LARGE SCALE GENOMIC DNA]</scope>
    <source>
        <strain evidence="11 12">47C3B</strain>
    </source>
</reference>
<keyword evidence="2" id="KW-1003">Cell membrane</keyword>
<evidence type="ECO:0000256" key="4">
    <source>
        <dbReference type="ARBA" id="ARBA00022741"/>
    </source>
</evidence>
<keyword evidence="4" id="KW-0547">Nucleotide-binding</keyword>
<dbReference type="GO" id="GO:0005524">
    <property type="term" value="F:ATP binding"/>
    <property type="evidence" value="ECO:0007669"/>
    <property type="project" value="UniProtKB-KW"/>
</dbReference>
<organism evidence="11 12">
    <name type="scientific">Mucilaginibacter pineti</name>
    <dbReference type="NCBI Taxonomy" id="1391627"/>
    <lineage>
        <taxon>Bacteria</taxon>
        <taxon>Pseudomonadati</taxon>
        <taxon>Bacteroidota</taxon>
        <taxon>Sphingobacteriia</taxon>
        <taxon>Sphingobacteriales</taxon>
        <taxon>Sphingobacteriaceae</taxon>
        <taxon>Mucilaginibacter</taxon>
    </lineage>
</organism>
<dbReference type="OrthoDB" id="9794577at2"/>
<dbReference type="Gene3D" id="1.20.58.70">
    <property type="match status" value="1"/>
</dbReference>
<dbReference type="NCBIfam" id="TIGR01007">
    <property type="entry name" value="eps_fam"/>
    <property type="match status" value="1"/>
</dbReference>
<dbReference type="Pfam" id="PF02706">
    <property type="entry name" value="Wzz"/>
    <property type="match status" value="1"/>
</dbReference>
<evidence type="ECO:0000259" key="10">
    <source>
        <dbReference type="Pfam" id="PF02706"/>
    </source>
</evidence>
<keyword evidence="6 9" id="KW-1133">Transmembrane helix</keyword>
<feature type="transmembrane region" description="Helical" evidence="9">
    <location>
        <begin position="30"/>
        <end position="52"/>
    </location>
</feature>
<dbReference type="InterPro" id="IPR027417">
    <property type="entry name" value="P-loop_NTPase"/>
</dbReference>
<dbReference type="InterPro" id="IPR003856">
    <property type="entry name" value="LPS_length_determ_N"/>
</dbReference>
<feature type="domain" description="Polysaccharide chain length determinant N-terminal" evidence="10">
    <location>
        <begin position="33"/>
        <end position="112"/>
    </location>
</feature>
<dbReference type="Gene3D" id="3.40.50.300">
    <property type="entry name" value="P-loop containing nucleotide triphosphate hydrolases"/>
    <property type="match status" value="1"/>
</dbReference>
<feature type="coiled-coil region" evidence="8">
    <location>
        <begin position="405"/>
        <end position="432"/>
    </location>
</feature>
<dbReference type="RefSeq" id="WP_091148271.1">
    <property type="nucleotide sequence ID" value="NZ_FNAI01000003.1"/>
</dbReference>
<protein>
    <submittedName>
        <fullName evidence="11">Capsular exopolysaccharide family</fullName>
    </submittedName>
</protein>
<keyword evidence="7 9" id="KW-0472">Membrane</keyword>
<keyword evidence="3 9" id="KW-0812">Transmembrane</keyword>
<feature type="coiled-coil region" evidence="8">
    <location>
        <begin position="271"/>
        <end position="298"/>
    </location>
</feature>
<evidence type="ECO:0000313" key="12">
    <source>
        <dbReference type="Proteomes" id="UP000199072"/>
    </source>
</evidence>
<evidence type="ECO:0000256" key="9">
    <source>
        <dbReference type="SAM" id="Phobius"/>
    </source>
</evidence>
<dbReference type="InterPro" id="IPR005702">
    <property type="entry name" value="Wzc-like_C"/>
</dbReference>
<dbReference type="AlphaFoldDB" id="A0A1G6ZE81"/>
<evidence type="ECO:0000256" key="1">
    <source>
        <dbReference type="ARBA" id="ARBA00004651"/>
    </source>
</evidence>